<accession>A0ABP7GDB5</accession>
<reference evidence="2" key="1">
    <citation type="journal article" date="2019" name="Int. J. Syst. Evol. Microbiol.">
        <title>The Global Catalogue of Microorganisms (GCM) 10K type strain sequencing project: providing services to taxonomists for standard genome sequencing and annotation.</title>
        <authorList>
            <consortium name="The Broad Institute Genomics Platform"/>
            <consortium name="The Broad Institute Genome Sequencing Center for Infectious Disease"/>
            <person name="Wu L."/>
            <person name="Ma J."/>
        </authorList>
    </citation>
    <scope>NUCLEOTIDE SEQUENCE [LARGE SCALE GENOMIC DNA]</scope>
    <source>
        <strain evidence="2">JCM 17337</strain>
    </source>
</reference>
<dbReference type="Proteomes" id="UP001500748">
    <property type="component" value="Unassembled WGS sequence"/>
</dbReference>
<organism evidence="1 2">
    <name type="scientific">Flavobacterium ginsengiterrae</name>
    <dbReference type="NCBI Taxonomy" id="871695"/>
    <lineage>
        <taxon>Bacteria</taxon>
        <taxon>Pseudomonadati</taxon>
        <taxon>Bacteroidota</taxon>
        <taxon>Flavobacteriia</taxon>
        <taxon>Flavobacteriales</taxon>
        <taxon>Flavobacteriaceae</taxon>
        <taxon>Flavobacterium</taxon>
    </lineage>
</organism>
<gene>
    <name evidence="1" type="ORF">GCM10022423_10690</name>
</gene>
<dbReference type="RefSeq" id="WP_345141328.1">
    <property type="nucleotide sequence ID" value="NZ_BAABDU010000003.1"/>
</dbReference>
<proteinExistence type="predicted"/>
<protein>
    <submittedName>
        <fullName evidence="1">Uncharacterized protein</fullName>
    </submittedName>
</protein>
<name>A0ABP7GDB5_9FLAO</name>
<evidence type="ECO:0000313" key="2">
    <source>
        <dbReference type="Proteomes" id="UP001500748"/>
    </source>
</evidence>
<comment type="caution">
    <text evidence="1">The sequence shown here is derived from an EMBL/GenBank/DDBJ whole genome shotgun (WGS) entry which is preliminary data.</text>
</comment>
<sequence>MLAVHWTPVNNTKKIIRGGIKKSKKGLFCFPLTGHKSIDRWWLYFFNQCKARQRKKYNGIIFKIIEEDLPAYFGHWIGATNKDKFLKDFKTVKELSTEFRNILLWRMGEILAAEKGLKNQLYSYEKRIELYLELAEKEIEKSNKAFSDKLNDLDFMTYALEDYQIVLNNSIPAKRILKIIPQYDKSGRQIRQKKKKDNKIFRDQIQQL</sequence>
<keyword evidence="2" id="KW-1185">Reference proteome</keyword>
<dbReference type="EMBL" id="BAABDU010000003">
    <property type="protein sequence ID" value="GAA3761317.1"/>
    <property type="molecule type" value="Genomic_DNA"/>
</dbReference>
<evidence type="ECO:0000313" key="1">
    <source>
        <dbReference type="EMBL" id="GAA3761317.1"/>
    </source>
</evidence>